<sequence length="249" mass="28420">MGMTLQPSPSLQRKLMINHAPVEVIKHFDYLGVRFSVNLSWDCQVQKAAIALKQAAGDILRFKHKAGGRSISIILEIYVRKAVAAALYGAELWGCMNIGMLQVAENNFLRTLLGLGQGTPLKALFAELNLIPVLELAALRPILYWVRLVHDPRAAVCLETLEEVNAYKGSGGHSWGAHVKKTLWNLWLEDLRVDPSRVRKDTVGLVKDRYQEFNRMRVYRELRPDLITHYYFNNVYEIVPQAYLDMLYP</sequence>
<accession>A0AAV7M2E0</accession>
<evidence type="ECO:0000313" key="1">
    <source>
        <dbReference type="EMBL" id="KAJ1097951.1"/>
    </source>
</evidence>
<name>A0AAV7M2E0_PLEWA</name>
<reference evidence="1" key="1">
    <citation type="journal article" date="2022" name="bioRxiv">
        <title>Sequencing and chromosome-scale assembly of the giantPleurodeles waltlgenome.</title>
        <authorList>
            <person name="Brown T."/>
            <person name="Elewa A."/>
            <person name="Iarovenko S."/>
            <person name="Subramanian E."/>
            <person name="Araus A.J."/>
            <person name="Petzold A."/>
            <person name="Susuki M."/>
            <person name="Suzuki K.-i.T."/>
            <person name="Hayashi T."/>
            <person name="Toyoda A."/>
            <person name="Oliveira C."/>
            <person name="Osipova E."/>
            <person name="Leigh N.D."/>
            <person name="Simon A."/>
            <person name="Yun M.H."/>
        </authorList>
    </citation>
    <scope>NUCLEOTIDE SEQUENCE</scope>
    <source>
        <strain evidence="1">20211129_DDA</strain>
        <tissue evidence="1">Liver</tissue>
    </source>
</reference>
<comment type="caution">
    <text evidence="1">The sequence shown here is derived from an EMBL/GenBank/DDBJ whole genome shotgun (WGS) entry which is preliminary data.</text>
</comment>
<keyword evidence="2" id="KW-1185">Reference proteome</keyword>
<organism evidence="1 2">
    <name type="scientific">Pleurodeles waltl</name>
    <name type="common">Iberian ribbed newt</name>
    <dbReference type="NCBI Taxonomy" id="8319"/>
    <lineage>
        <taxon>Eukaryota</taxon>
        <taxon>Metazoa</taxon>
        <taxon>Chordata</taxon>
        <taxon>Craniata</taxon>
        <taxon>Vertebrata</taxon>
        <taxon>Euteleostomi</taxon>
        <taxon>Amphibia</taxon>
        <taxon>Batrachia</taxon>
        <taxon>Caudata</taxon>
        <taxon>Salamandroidea</taxon>
        <taxon>Salamandridae</taxon>
        <taxon>Pleurodelinae</taxon>
        <taxon>Pleurodeles</taxon>
    </lineage>
</organism>
<gene>
    <name evidence="1" type="ORF">NDU88_003067</name>
</gene>
<dbReference type="EMBL" id="JANPWB010000014">
    <property type="protein sequence ID" value="KAJ1097951.1"/>
    <property type="molecule type" value="Genomic_DNA"/>
</dbReference>
<evidence type="ECO:0000313" key="2">
    <source>
        <dbReference type="Proteomes" id="UP001066276"/>
    </source>
</evidence>
<dbReference type="AlphaFoldDB" id="A0AAV7M2E0"/>
<proteinExistence type="predicted"/>
<protein>
    <submittedName>
        <fullName evidence="1">Uncharacterized protein</fullName>
    </submittedName>
</protein>
<dbReference type="Proteomes" id="UP001066276">
    <property type="component" value="Chromosome 10"/>
</dbReference>